<keyword evidence="2" id="KW-0378">Hydrolase</keyword>
<evidence type="ECO:0000313" key="6">
    <source>
        <dbReference type="EMBL" id="MBK6299568.1"/>
    </source>
</evidence>
<evidence type="ECO:0000313" key="8">
    <source>
        <dbReference type="Proteomes" id="UP000718281"/>
    </source>
</evidence>
<evidence type="ECO:0000256" key="3">
    <source>
        <dbReference type="ARBA" id="ARBA00023204"/>
    </source>
</evidence>
<dbReference type="EMBL" id="JADIXZ010000001">
    <property type="protein sequence ID" value="MBK6299568.1"/>
    <property type="molecule type" value="Genomic_DNA"/>
</dbReference>
<organism evidence="6 8">
    <name type="scientific">Candidatus Phosphoribacter hodrii</name>
    <dbReference type="NCBI Taxonomy" id="2953743"/>
    <lineage>
        <taxon>Bacteria</taxon>
        <taxon>Bacillati</taxon>
        <taxon>Actinomycetota</taxon>
        <taxon>Actinomycetes</taxon>
        <taxon>Micrococcales</taxon>
        <taxon>Dermatophilaceae</taxon>
        <taxon>Candidatus Phosphoribacter</taxon>
    </lineage>
</organism>
<reference evidence="6 8" key="1">
    <citation type="submission" date="2020-10" db="EMBL/GenBank/DDBJ databases">
        <title>Connecting structure to function with the recovery of over 1000 high-quality activated sludge metagenome-assembled genomes encoding full-length rRNA genes using long-read sequencing.</title>
        <authorList>
            <person name="Singleton C.M."/>
            <person name="Petriglieri F."/>
            <person name="Kristensen J.M."/>
            <person name="Kirkegaard R.H."/>
            <person name="Michaelsen T.Y."/>
            <person name="Andersen M.H."/>
            <person name="Karst S.M."/>
            <person name="Dueholm M.S."/>
            <person name="Nielsen P.H."/>
            <person name="Albertsen M."/>
        </authorList>
    </citation>
    <scope>NUCLEOTIDE SEQUENCE [LARGE SCALE GENOMIC DNA]</scope>
    <source>
        <strain evidence="6">AalE_18-Q3-R2-46_BAT3C.188</strain>
        <strain evidence="7">Ribe_18-Q3-R11-54_MAXAC.001</strain>
    </source>
</reference>
<keyword evidence="2" id="KW-0347">Helicase</keyword>
<gene>
    <name evidence="6" type="ORF">IPF40_00465</name>
    <name evidence="7" type="ORF">IPP00_09100</name>
</gene>
<feature type="region of interest" description="Disordered" evidence="4">
    <location>
        <begin position="255"/>
        <end position="310"/>
    </location>
</feature>
<evidence type="ECO:0000256" key="4">
    <source>
        <dbReference type="SAM" id="MobiDB-lite"/>
    </source>
</evidence>
<keyword evidence="3" id="KW-0234">DNA repair</keyword>
<keyword evidence="2" id="KW-0547">Nucleotide-binding</keyword>
<dbReference type="InterPro" id="IPR038726">
    <property type="entry name" value="PDDEXK_AddAB-type"/>
</dbReference>
<dbReference type="InterPro" id="IPR011604">
    <property type="entry name" value="PDDEXK-like_dom_sf"/>
</dbReference>
<protein>
    <submittedName>
        <fullName evidence="6">PD-(D/E)XK nuclease family protein</fullName>
    </submittedName>
</protein>
<dbReference type="Gene3D" id="3.90.320.10">
    <property type="match status" value="1"/>
</dbReference>
<dbReference type="Pfam" id="PF12705">
    <property type="entry name" value="PDDEXK_1"/>
    <property type="match status" value="1"/>
</dbReference>
<keyword evidence="2" id="KW-0067">ATP-binding</keyword>
<evidence type="ECO:0000256" key="2">
    <source>
        <dbReference type="ARBA" id="ARBA00022806"/>
    </source>
</evidence>
<dbReference type="Proteomes" id="UP000718281">
    <property type="component" value="Unassembled WGS sequence"/>
</dbReference>
<dbReference type="GO" id="GO:0006281">
    <property type="term" value="P:DNA repair"/>
    <property type="evidence" value="ECO:0007669"/>
    <property type="project" value="UniProtKB-KW"/>
</dbReference>
<dbReference type="EMBL" id="JADKGK010000020">
    <property type="protein sequence ID" value="MBL0004122.1"/>
    <property type="molecule type" value="Genomic_DNA"/>
</dbReference>
<comment type="caution">
    <text evidence="6">The sequence shown here is derived from an EMBL/GenBank/DDBJ whole genome shotgun (WGS) entry which is preliminary data.</text>
</comment>
<dbReference type="Proteomes" id="UP000886632">
    <property type="component" value="Unassembled WGS sequence"/>
</dbReference>
<feature type="domain" description="PD-(D/E)XK endonuclease-like" evidence="5">
    <location>
        <begin position="8"/>
        <end position="249"/>
    </location>
</feature>
<evidence type="ECO:0000256" key="1">
    <source>
        <dbReference type="ARBA" id="ARBA00022763"/>
    </source>
</evidence>
<dbReference type="AlphaFoldDB" id="A0A935CC45"/>
<dbReference type="GO" id="GO:0004386">
    <property type="term" value="F:helicase activity"/>
    <property type="evidence" value="ECO:0007669"/>
    <property type="project" value="UniProtKB-KW"/>
</dbReference>
<evidence type="ECO:0000313" key="7">
    <source>
        <dbReference type="EMBL" id="MBL0004122.1"/>
    </source>
</evidence>
<proteinExistence type="predicted"/>
<accession>A0A935CC45</accession>
<sequence length="310" mass="34637">MPTPLYAASPSRLLTWLDCPRRYRFQYLDKPRPAVRPPRAHTSIGVAAHNALRDWWDQSDRTPEAGARLVRESWVDLGFRDAAQSATWRERTQGEVTAYLSGVDPRRTPVGIERTAAFKTDALAFFGRIDRLDDRDGELVVVDYKTGRRPLSEEDARTSLPLALYAAAVWRMFRRRCVRVELHHVPTGKVAAYEHSDESLVRKVREAESIAADLRRVDAVYAVDGTDAACFPPRRSPLCQWCDYRAHCREGQQAGPEKSSWAALEESTDDRVTDEAHFGGTGEVDLVVGVREPTGPASDGPQRPDGPIGG</sequence>
<keyword evidence="1" id="KW-0227">DNA damage</keyword>
<name>A0A935CC45_9MICO</name>
<evidence type="ECO:0000259" key="5">
    <source>
        <dbReference type="Pfam" id="PF12705"/>
    </source>
</evidence>